<reference evidence="1" key="1">
    <citation type="submission" date="2021-09" db="EMBL/GenBank/DDBJ databases">
        <authorList>
            <consortium name="AG Swart"/>
            <person name="Singh M."/>
            <person name="Singh A."/>
            <person name="Seah K."/>
            <person name="Emmerich C."/>
        </authorList>
    </citation>
    <scope>NUCLEOTIDE SEQUENCE</scope>
    <source>
        <strain evidence="1">ATCC30299</strain>
    </source>
</reference>
<dbReference type="Proteomes" id="UP001162131">
    <property type="component" value="Unassembled WGS sequence"/>
</dbReference>
<comment type="caution">
    <text evidence="1">The sequence shown here is derived from an EMBL/GenBank/DDBJ whole genome shotgun (WGS) entry which is preliminary data.</text>
</comment>
<evidence type="ECO:0000313" key="2">
    <source>
        <dbReference type="Proteomes" id="UP001162131"/>
    </source>
</evidence>
<gene>
    <name evidence="1" type="ORF">BSTOLATCC_MIC20527</name>
</gene>
<dbReference type="EMBL" id="CAJZBQ010000020">
    <property type="protein sequence ID" value="CAG9318043.1"/>
    <property type="molecule type" value="Genomic_DNA"/>
</dbReference>
<evidence type="ECO:0000313" key="1">
    <source>
        <dbReference type="EMBL" id="CAG9318043.1"/>
    </source>
</evidence>
<dbReference type="AlphaFoldDB" id="A0AAU9J8I5"/>
<protein>
    <submittedName>
        <fullName evidence="1">Uncharacterized protein</fullName>
    </submittedName>
</protein>
<accession>A0AAU9J8I5</accession>
<keyword evidence="2" id="KW-1185">Reference proteome</keyword>
<proteinExistence type="predicted"/>
<organism evidence="1 2">
    <name type="scientific">Blepharisma stoltei</name>
    <dbReference type="NCBI Taxonomy" id="1481888"/>
    <lineage>
        <taxon>Eukaryota</taxon>
        <taxon>Sar</taxon>
        <taxon>Alveolata</taxon>
        <taxon>Ciliophora</taxon>
        <taxon>Postciliodesmatophora</taxon>
        <taxon>Heterotrichea</taxon>
        <taxon>Heterotrichida</taxon>
        <taxon>Blepharismidae</taxon>
        <taxon>Blepharisma</taxon>
    </lineage>
</organism>
<sequence>MEALNEIEELVNLGVEDKYFTVILKKNCFTYRESKIILLQGRFMLKNFDQKRFKEFLCYLDMIENVTITGIPEKFKNLYIENWIREYLEILKKIIDNKSTGLSNLVAKAFEDIIERGLELFTKFLKNRGKFAENSTLVYLGILDLIPIESKDICDLFLECISYNYLMGKITGGEYESVHIIVYKILTAILKSNKETYSLRRAFITELFEFAIEISNDFLLKKIKSEGVFISVFKFALECVENDFLDHIRMLDDHKYVFKNIWGFVIYMYDEIYQKTRKFAISNEILEISKPKIINKLKENLSHLDDCLEMFTNFFHEVNEDHLSDKLSDILIDILKIGNQAEITIDLLDYFTKHLQMNLFSNKKYIKYLKKILILSSKPARSELFLQLKPELSPVKNFENMMTVYNLFDDIDEKHIKKIAVKLFKNYLIEQDTHSYRNLLAFCEKCPSLLLRMELEMLRKILVSDDNIMLKQKYFKIAYEKVLVVINPLYGLKFDENILLPIDRNKLNDLWIYLTFFEQAGKVFGINADFTHIFSILSKLSRDLIIENSINISKNSKILKSRLIFMILQEEIRELLKETYEAKKTCNNLSLVYCIAICHHLSNLYSSKYFLPLIFSYLSQESALKGDLKSIYTKILISIITESFHELMHTKITYELWSNKLIYDIYELMESSISHIKIVKETAQEMLCLYLSKFKGKSSMRLKSCYLFSFPWIFQYKEVINKALTIYYELNKKDKSQKDTEIDIIFFRKFIYEGLFKSFKNNKTAFSSAISAILYDMKNQSSSANEFKISTLNNIYWEFTAKKMNKTFSANMSSGKKINENQNKATDLIQDQDINSKLTLLVKNSRLTHKFSIKDNHLSTPIIFLTTQLILDNNIFNIQFYFNYLCKLSLIPEEMSDFIWCWKWIIYTKRFYIDNLFENLEKEWKNMLNHGGMVAPQCPYINSYKLKYESPLFVNTQSTYYNNRYKSWANSTNLEDFVLSQSRFLQFLTKECSHISIISEKALFSITMMINEFLSKSINPSILDSHNCLYEQISCLVFIIKQIHLIYKFRFLQGNFIDFTMSMFMFSSRWVMWNSGEKTEKFYKLILNLMEVLNK</sequence>
<name>A0AAU9J8I5_9CILI</name>